<accession>K9PA79</accession>
<dbReference type="Proteomes" id="UP000010388">
    <property type="component" value="Chromosome"/>
</dbReference>
<protein>
    <recommendedName>
        <fullName evidence="8">DUF86 domain-containing protein</fullName>
    </recommendedName>
</protein>
<dbReference type="STRING" id="292564.Cyagr_2378"/>
<proteinExistence type="predicted"/>
<sequence length="117" mass="13095">MARDVSAYLQDVLEACIAIEDVMSGVSVEEYRSKRAVRSAVEREFIIIGEALRRVSALDERLFRSISNSRAIVDFRNMLAHDYGAVDDDAVFGLVYSDLIVLKAEVGEFLHDSHDAN</sequence>
<dbReference type="GO" id="GO:0016787">
    <property type="term" value="F:hydrolase activity"/>
    <property type="evidence" value="ECO:0007669"/>
    <property type="project" value="UniProtKB-KW"/>
</dbReference>
<evidence type="ECO:0000256" key="5">
    <source>
        <dbReference type="ARBA" id="ARBA00022801"/>
    </source>
</evidence>
<dbReference type="OrthoDB" id="9810538at2"/>
<reference evidence="7" key="1">
    <citation type="journal article" date="2013" name="Proc. Natl. Acad. Sci. U.S.A.">
        <title>Improving the coverage of the cyanobacterial phylum using diversity-driven genome sequencing.</title>
        <authorList>
            <person name="Shih P.M."/>
            <person name="Wu D."/>
            <person name="Latifi A."/>
            <person name="Axen S.D."/>
            <person name="Fewer D.P."/>
            <person name="Talla E."/>
            <person name="Calteau A."/>
            <person name="Cai F."/>
            <person name="Tandeau de Marsac N."/>
            <person name="Rippka R."/>
            <person name="Herdman M."/>
            <person name="Sivonen K."/>
            <person name="Coursin T."/>
            <person name="Laurent T."/>
            <person name="Goodwin L."/>
            <person name="Nolan M."/>
            <person name="Davenport K.W."/>
            <person name="Han C.S."/>
            <person name="Rubin E.M."/>
            <person name="Eisen J.A."/>
            <person name="Woyke T."/>
            <person name="Gugger M."/>
            <person name="Kerfeld C.A."/>
        </authorList>
    </citation>
    <scope>NUCLEOTIDE SEQUENCE [LARGE SCALE GENOMIC DNA]</scope>
    <source>
        <strain evidence="7">ATCC 27147 / PCC 6307</strain>
    </source>
</reference>
<evidence type="ECO:0000256" key="2">
    <source>
        <dbReference type="ARBA" id="ARBA00022649"/>
    </source>
</evidence>
<dbReference type="InterPro" id="IPR051813">
    <property type="entry name" value="HepT_RNase_toxin"/>
</dbReference>
<organism evidence="6 7">
    <name type="scientific">Cyanobium gracile (strain ATCC 27147 / PCC 6307)</name>
    <dbReference type="NCBI Taxonomy" id="292564"/>
    <lineage>
        <taxon>Bacteria</taxon>
        <taxon>Bacillati</taxon>
        <taxon>Cyanobacteriota</taxon>
        <taxon>Cyanophyceae</taxon>
        <taxon>Synechococcales</taxon>
        <taxon>Prochlorococcaceae</taxon>
        <taxon>Cyanobium</taxon>
    </lineage>
</organism>
<dbReference type="GO" id="GO:0000166">
    <property type="term" value="F:nucleotide binding"/>
    <property type="evidence" value="ECO:0007669"/>
    <property type="project" value="UniProtKB-KW"/>
</dbReference>
<dbReference type="PANTHER" id="PTHR34139">
    <property type="entry name" value="UPF0331 PROTEIN MJ0127"/>
    <property type="match status" value="1"/>
</dbReference>
<keyword evidence="1" id="KW-0597">Phosphoprotein</keyword>
<dbReference type="GO" id="GO:0110001">
    <property type="term" value="C:toxin-antitoxin complex"/>
    <property type="evidence" value="ECO:0007669"/>
    <property type="project" value="InterPro"/>
</dbReference>
<evidence type="ECO:0008006" key="8">
    <source>
        <dbReference type="Google" id="ProtNLM"/>
    </source>
</evidence>
<keyword evidence="3" id="KW-0540">Nuclease</keyword>
<dbReference type="KEGG" id="cgc:Cyagr_2378"/>
<dbReference type="AlphaFoldDB" id="K9PA79"/>
<dbReference type="GO" id="GO:0004540">
    <property type="term" value="F:RNA nuclease activity"/>
    <property type="evidence" value="ECO:0007669"/>
    <property type="project" value="InterPro"/>
</dbReference>
<name>K9PA79_CYAGP</name>
<gene>
    <name evidence="6" type="ordered locus">Cyagr_2378</name>
</gene>
<dbReference type="PANTHER" id="PTHR34139:SF1">
    <property type="entry name" value="RNASE MJ1380-RELATED"/>
    <property type="match status" value="1"/>
</dbReference>
<dbReference type="HOGENOM" id="CLU_142825_3_2_3"/>
<evidence type="ECO:0000256" key="1">
    <source>
        <dbReference type="ARBA" id="ARBA00022553"/>
    </source>
</evidence>
<evidence type="ECO:0000313" key="6">
    <source>
        <dbReference type="EMBL" id="AFY29484.1"/>
    </source>
</evidence>
<evidence type="ECO:0000256" key="3">
    <source>
        <dbReference type="ARBA" id="ARBA00022722"/>
    </source>
</evidence>
<dbReference type="InterPro" id="IPR008201">
    <property type="entry name" value="HepT-like"/>
</dbReference>
<keyword evidence="4" id="KW-0547">Nucleotide-binding</keyword>
<dbReference type="RefSeq" id="WP_015109924.1">
    <property type="nucleotide sequence ID" value="NC_019675.1"/>
</dbReference>
<evidence type="ECO:0000313" key="7">
    <source>
        <dbReference type="Proteomes" id="UP000010388"/>
    </source>
</evidence>
<dbReference type="EMBL" id="CP003495">
    <property type="protein sequence ID" value="AFY29484.1"/>
    <property type="molecule type" value="Genomic_DNA"/>
</dbReference>
<keyword evidence="5" id="KW-0378">Hydrolase</keyword>
<dbReference type="eggNOG" id="COG2361">
    <property type="taxonomic scope" value="Bacteria"/>
</dbReference>
<evidence type="ECO:0000256" key="4">
    <source>
        <dbReference type="ARBA" id="ARBA00022741"/>
    </source>
</evidence>
<keyword evidence="2" id="KW-1277">Toxin-antitoxin system</keyword>
<dbReference type="Pfam" id="PF01934">
    <property type="entry name" value="HepT-like"/>
    <property type="match status" value="1"/>
</dbReference>